<dbReference type="Gene3D" id="1.20.1270.390">
    <property type="match status" value="1"/>
</dbReference>
<dbReference type="Proteomes" id="UP000243232">
    <property type="component" value="Chromosome I"/>
</dbReference>
<dbReference type="Pfam" id="PF14346">
    <property type="entry name" value="DUF4398"/>
    <property type="match status" value="1"/>
</dbReference>
<protein>
    <recommendedName>
        <fullName evidence="3">DUF4398 domain-containing protein</fullName>
    </recommendedName>
</protein>
<reference evidence="5" key="1">
    <citation type="submission" date="2016-10" db="EMBL/GenBank/DDBJ databases">
        <authorList>
            <person name="Varghese N."/>
            <person name="Submissions S."/>
        </authorList>
    </citation>
    <scope>NUCLEOTIDE SEQUENCE [LARGE SCALE GENOMIC DNA]</scope>
    <source>
        <strain evidence="5">DSM 17875</strain>
    </source>
</reference>
<accession>A0A1H2GCI4</accession>
<gene>
    <name evidence="4" type="ORF">SAMN05216296_2188</name>
</gene>
<feature type="coiled-coil region" evidence="1">
    <location>
        <begin position="43"/>
        <end position="112"/>
    </location>
</feature>
<dbReference type="InterPro" id="IPR025511">
    <property type="entry name" value="DUF4398"/>
</dbReference>
<keyword evidence="1" id="KW-0175">Coiled coil</keyword>
<name>A0A1H2GCI4_9PSED</name>
<sequence>MNNPLLLCTLAGLAMTGCANAPAPNAQLQLTEQVVAQAASVGADNQLAEMKLAQDKLALAQKNMGEQDYKRARMLAEQAELDARLAESKVLVAKSEAQLAELRSKIAGLREQLGAQQ</sequence>
<evidence type="ECO:0000259" key="3">
    <source>
        <dbReference type="Pfam" id="PF14346"/>
    </source>
</evidence>
<feature type="domain" description="DUF4398" evidence="3">
    <location>
        <begin position="26"/>
        <end position="102"/>
    </location>
</feature>
<evidence type="ECO:0000256" key="2">
    <source>
        <dbReference type="SAM" id="SignalP"/>
    </source>
</evidence>
<feature type="signal peptide" evidence="2">
    <location>
        <begin position="1"/>
        <end position="21"/>
    </location>
</feature>
<dbReference type="EMBL" id="LT629785">
    <property type="protein sequence ID" value="SDU17098.1"/>
    <property type="molecule type" value="Genomic_DNA"/>
</dbReference>
<evidence type="ECO:0000313" key="4">
    <source>
        <dbReference type="EMBL" id="SDU17098.1"/>
    </source>
</evidence>
<evidence type="ECO:0000256" key="1">
    <source>
        <dbReference type="SAM" id="Coils"/>
    </source>
</evidence>
<feature type="chain" id="PRO_5009274724" description="DUF4398 domain-containing protein" evidence="2">
    <location>
        <begin position="22"/>
        <end position="117"/>
    </location>
</feature>
<dbReference type="STRING" id="364197.SAMN05216296_2188"/>
<dbReference type="AlphaFoldDB" id="A0A1H2GCI4"/>
<evidence type="ECO:0000313" key="5">
    <source>
        <dbReference type="Proteomes" id="UP000243232"/>
    </source>
</evidence>
<keyword evidence="2" id="KW-0732">Signal</keyword>
<keyword evidence="5" id="KW-1185">Reference proteome</keyword>
<organism evidence="4 5">
    <name type="scientific">Pseudomonas pohangensis</name>
    <dbReference type="NCBI Taxonomy" id="364197"/>
    <lineage>
        <taxon>Bacteria</taxon>
        <taxon>Pseudomonadati</taxon>
        <taxon>Pseudomonadota</taxon>
        <taxon>Gammaproteobacteria</taxon>
        <taxon>Pseudomonadales</taxon>
        <taxon>Pseudomonadaceae</taxon>
        <taxon>Pseudomonas</taxon>
    </lineage>
</organism>
<proteinExistence type="predicted"/>